<evidence type="ECO:0000313" key="1">
    <source>
        <dbReference type="EMBL" id="UUZ45863.1"/>
    </source>
</evidence>
<reference evidence="1" key="1">
    <citation type="submission" date="2021-11" db="EMBL/GenBank/DDBJ databases">
        <title>Study of the species diversity of bacterial strains isolated from a unique natural object - Shulgan-Tash cave (Bashkiria).</title>
        <authorList>
            <person name="Sazanova A.L."/>
            <person name="Chirak E.R."/>
            <person name="Safronova V.I."/>
        </authorList>
    </citation>
    <scope>NUCLEOTIDE SEQUENCE</scope>
    <source>
        <strain evidence="1">P1</strain>
    </source>
</reference>
<dbReference type="Proteomes" id="UP001059663">
    <property type="component" value="Chromosome"/>
</dbReference>
<name>A0AC61U7I2_9MICO</name>
<gene>
    <name evidence="1" type="ORF">LP422_08200</name>
</gene>
<organism evidence="1 2">
    <name type="scientific">Janibacter limosus</name>
    <dbReference type="NCBI Taxonomy" id="53458"/>
    <lineage>
        <taxon>Bacteria</taxon>
        <taxon>Bacillati</taxon>
        <taxon>Actinomycetota</taxon>
        <taxon>Actinomycetes</taxon>
        <taxon>Micrococcales</taxon>
        <taxon>Intrasporangiaceae</taxon>
        <taxon>Janibacter</taxon>
    </lineage>
</organism>
<protein>
    <submittedName>
        <fullName evidence="1">MOSC domain-containing protein</fullName>
    </submittedName>
</protein>
<evidence type="ECO:0000313" key="2">
    <source>
        <dbReference type="Proteomes" id="UP001059663"/>
    </source>
</evidence>
<dbReference type="EMBL" id="CP087977">
    <property type="protein sequence ID" value="UUZ45863.1"/>
    <property type="molecule type" value="Genomic_DNA"/>
</dbReference>
<accession>A0AC61U7I2</accession>
<proteinExistence type="predicted"/>
<sequence>MIFLLMICGGFTIIGLCILGGSDGLLRMLGIALAVFFGLVGIPFAVWRLIRPALELTISADRGVRVAREGTAPRIPWADIMQVDREVPAAGPTVVLRLVPPGPGALGRGPTCDPSRGRGGARGPGRRHPADHRRRSGRGPAGARGRPRRVERPQRLSDVAGRCGDLPGGYRRGMRVTQLRLYPVKSLGGMDIESARVEPRGIEGDRRWGLVDPSGEKVTAREEHALLRLRAEQVDDETIRIHDGGESILVDIPLGLPPIPVSHSRQGFAPPADLDVSEWISDRVGRPLRPVWQEEPRMRRMSGAHGGLEGDTLSLADAGPLLMTSQTSLARLQEWVDERAAEEGESAPTEPLSMIRFRPNVVIDGGAAFAEDGWPTVRIGDVDFRTAEVCDRCVMTTIDPETRASGKEPVRTPARHRAWEGKTWFGTRLVPLADGELHVGDEVVPGG</sequence>